<evidence type="ECO:0000259" key="2">
    <source>
        <dbReference type="SMART" id="SM00324"/>
    </source>
</evidence>
<proteinExistence type="predicted"/>
<evidence type="ECO:0000313" key="3">
    <source>
        <dbReference type="EMBL" id="THD24428.1"/>
    </source>
</evidence>
<organism evidence="3 4">
    <name type="scientific">Fasciola hepatica</name>
    <name type="common">Liver fluke</name>
    <dbReference type="NCBI Taxonomy" id="6192"/>
    <lineage>
        <taxon>Eukaryota</taxon>
        <taxon>Metazoa</taxon>
        <taxon>Spiralia</taxon>
        <taxon>Lophotrochozoa</taxon>
        <taxon>Platyhelminthes</taxon>
        <taxon>Trematoda</taxon>
        <taxon>Digenea</taxon>
        <taxon>Plagiorchiida</taxon>
        <taxon>Echinostomata</taxon>
        <taxon>Echinostomatoidea</taxon>
        <taxon>Fasciolidae</taxon>
        <taxon>Fasciola</taxon>
    </lineage>
</organism>
<sequence length="1075" mass="116266">MSSGLVQIGHSVTSLLPGKTRQSIQSSPRSPLNAKLFDACHKFTVTGRSNKSVENSQSLPHHHNPSSLCRLPRLVLSRMSQESAKSWLPCGPTRKSVDAKSRSAVIARSAIITVPSSVELSTYKAVATTEHPIGTRTVSTCGSTETARTPIGPGTRYKGISNPCSTETEWPECRIPQPVFALFIYLAQRGVHVNDLFRRPGNITQMKHILQQFATGHPINWSEYNVYTVANVAKKVLLAIPGGLLGPNGEKKLLATASFATVADAEAASEQVYRLDPTMSRGCGRLGQELSSRLPPGMGTMATGSSTASWLCKPFLVPIPAGHSAAHPSDDPCHAIPDASWPRGSVQQLHQVSEVAERRVVVFLRILDGLPPSHKQLAILVFGILHQMVFHAASTAERSGLASPSESPNSDPDLGPRVPLLTIAEGVVKSVAGTLFHTCAASVLSVEQTAQVLRSLVLCFPALGESVTQFYANAVHGHLRFSSLIGTSMTMEKATCALCPKSAHSTYFGPHDSPNDDSRSCPFSLLQAASRLFCLNASQSSDSGSPMHTQTSLVGDSGSSQKLHLISATSTANAAATHRTRLRCPPFFVKSHDSPPSSRPRPPPPPLAPRSPPTVVRGSNKSCMVITRPPSPVASLRSSDLVETEPVDRRDTAAIPPTQSRPCSTPSMDDDQLAPIIHPPVKIHISVPAEPKHVTTIRRHQSRYRSFRRRQMENLSRRAEWFLAPTTIPTVNISPVLTQPGLWNQSELVHSALDVISYPQSCQETDNQQQRQSHDIVVTSTVSLLELGHSIDPESLDQTDRCCLNVQDRLAAVPTPRLLFTASTGELEQGDCGEPFCVVESVHHTTSSHRPDSAVNRQRLLSVGSCLTPFPSASFVSIHSAPSADFSRIILSNQADYFHSHSLQPPIPNLISMRSDSGDDQYRVQPTADDRLNKQIGPSITSLQRPLLVGRQSWPDRGCSCPRTPILTMTTETSTTTTATRTLTVSTIQKNVNVVSCSALPSGKLDVSWPSVSSPTGMTYLPSPTTQKGKVQPQYLSTVTTRLRRNSDLAALSPVSVAVTTDPSSDLTYTRFQWS</sequence>
<dbReference type="InterPro" id="IPR008936">
    <property type="entry name" value="Rho_GTPase_activation_prot"/>
</dbReference>
<protein>
    <recommendedName>
        <fullName evidence="2">Rho-GAP domain-containing protein</fullName>
    </recommendedName>
</protein>
<dbReference type="InterPro" id="IPR000198">
    <property type="entry name" value="RhoGAP_dom"/>
</dbReference>
<evidence type="ECO:0000313" key="4">
    <source>
        <dbReference type="Proteomes" id="UP000230066"/>
    </source>
</evidence>
<dbReference type="AlphaFoldDB" id="A0A4E0RT70"/>
<dbReference type="SUPFAM" id="SSF48350">
    <property type="entry name" value="GTPase activation domain, GAP"/>
    <property type="match status" value="1"/>
</dbReference>
<dbReference type="GO" id="GO:0007165">
    <property type="term" value="P:signal transduction"/>
    <property type="evidence" value="ECO:0007669"/>
    <property type="project" value="InterPro"/>
</dbReference>
<dbReference type="EMBL" id="JXXN02001606">
    <property type="protein sequence ID" value="THD24428.1"/>
    <property type="molecule type" value="Genomic_DNA"/>
</dbReference>
<name>A0A4E0RT70_FASHE</name>
<comment type="caution">
    <text evidence="3">The sequence shown here is derived from an EMBL/GenBank/DDBJ whole genome shotgun (WGS) entry which is preliminary data.</text>
</comment>
<accession>A0A4E0RT70</accession>
<feature type="region of interest" description="Disordered" evidence="1">
    <location>
        <begin position="586"/>
        <end position="667"/>
    </location>
</feature>
<feature type="compositionally biased region" description="Polar residues" evidence="1">
    <location>
        <begin position="137"/>
        <end position="147"/>
    </location>
</feature>
<dbReference type="Gene3D" id="1.10.555.10">
    <property type="entry name" value="Rho GTPase activation protein"/>
    <property type="match status" value="1"/>
</dbReference>
<keyword evidence="4" id="KW-1185">Reference proteome</keyword>
<feature type="domain" description="Rho-GAP" evidence="2">
    <location>
        <begin position="173"/>
        <end position="440"/>
    </location>
</feature>
<gene>
    <name evidence="3" type="ORF">D915_004875</name>
</gene>
<dbReference type="Proteomes" id="UP000230066">
    <property type="component" value="Unassembled WGS sequence"/>
</dbReference>
<dbReference type="SMART" id="SM00324">
    <property type="entry name" value="RhoGAP"/>
    <property type="match status" value="1"/>
</dbReference>
<reference evidence="3" key="1">
    <citation type="submission" date="2019-03" db="EMBL/GenBank/DDBJ databases">
        <title>Improved annotation for the trematode Fasciola hepatica.</title>
        <authorList>
            <person name="Choi Y.-J."/>
            <person name="Martin J."/>
            <person name="Mitreva M."/>
        </authorList>
    </citation>
    <scope>NUCLEOTIDE SEQUENCE [LARGE SCALE GENOMIC DNA]</scope>
</reference>
<feature type="compositionally biased region" description="Pro residues" evidence="1">
    <location>
        <begin position="597"/>
        <end position="612"/>
    </location>
</feature>
<evidence type="ECO:0000256" key="1">
    <source>
        <dbReference type="SAM" id="MobiDB-lite"/>
    </source>
</evidence>
<feature type="compositionally biased region" description="Polar residues" evidence="1">
    <location>
        <begin position="657"/>
        <end position="667"/>
    </location>
</feature>
<feature type="region of interest" description="Disordered" evidence="1">
    <location>
        <begin position="137"/>
        <end position="160"/>
    </location>
</feature>
<dbReference type="Pfam" id="PF00620">
    <property type="entry name" value="RhoGAP"/>
    <property type="match status" value="1"/>
</dbReference>